<dbReference type="PANTHER" id="PTHR47518">
    <property type="entry name" value="SERPENTINE RECEPTOR CLASS EPSILON-13-RELATED"/>
    <property type="match status" value="1"/>
</dbReference>
<comment type="similarity">
    <text evidence="1">Belongs to the nematode receptor-like protein sre family.</text>
</comment>
<comment type="caution">
    <text evidence="3">The sequence shown here is derived from an EMBL/GenBank/DDBJ whole genome shotgun (WGS) entry which is preliminary data.</text>
</comment>
<dbReference type="PANTHER" id="PTHR47518:SF10">
    <property type="entry name" value="G PROTEIN-COUPLED RECEPTOR-RELATED"/>
    <property type="match status" value="1"/>
</dbReference>
<dbReference type="AlphaFoldDB" id="A0ABD2KXQ3"/>
<evidence type="ECO:0000256" key="1">
    <source>
        <dbReference type="ARBA" id="ARBA00006803"/>
    </source>
</evidence>
<dbReference type="EMBL" id="JBICBT010000608">
    <property type="protein sequence ID" value="KAL3107688.1"/>
    <property type="molecule type" value="Genomic_DNA"/>
</dbReference>
<keyword evidence="2" id="KW-1133">Transmembrane helix</keyword>
<dbReference type="InterPro" id="IPR052854">
    <property type="entry name" value="Serpentine_rcpt_epsilon"/>
</dbReference>
<name>A0ABD2KXQ3_9BILA</name>
<dbReference type="Proteomes" id="UP001620626">
    <property type="component" value="Unassembled WGS sequence"/>
</dbReference>
<gene>
    <name evidence="3" type="ORF">niasHT_011701</name>
</gene>
<dbReference type="Pfam" id="PF03125">
    <property type="entry name" value="Sre"/>
    <property type="match status" value="1"/>
</dbReference>
<evidence type="ECO:0008006" key="5">
    <source>
        <dbReference type="Google" id="ProtNLM"/>
    </source>
</evidence>
<keyword evidence="2" id="KW-0812">Transmembrane</keyword>
<evidence type="ECO:0000313" key="4">
    <source>
        <dbReference type="Proteomes" id="UP001620626"/>
    </source>
</evidence>
<sequence length="337" mass="38167">MDTDSVLQPVFIFAFAAVELLINLICVPVSAINFFLVAKSSVIHPNLKHILIYQSGCILGRGMCRFTTCLLKFVQLSPLASESFQSIGTIYSFFIFERNTMAHVLIIERVLATVTAKSYERRRKPFFTLGWLIIVISLGLFNAIGYRENGLSIVLTNYALLFSAGIELCVFSLLRWHSEKAYFRTLHSSNGHNLSERYQLSENVRIGKQLVPTLVFHLFNIMSSTLITNWSLFTLPGYDYMLVFCSMLSSFCSLMIEISIIMCHPFLKREFTHIMNRFGIGSSSRSIRVAVAENGMINGLNNGGGQKIAMTNILNGEALVIEQKQEAHFEMLRKLWK</sequence>
<accession>A0ABD2KXQ3</accession>
<keyword evidence="4" id="KW-1185">Reference proteome</keyword>
<organism evidence="3 4">
    <name type="scientific">Heterodera trifolii</name>
    <dbReference type="NCBI Taxonomy" id="157864"/>
    <lineage>
        <taxon>Eukaryota</taxon>
        <taxon>Metazoa</taxon>
        <taxon>Ecdysozoa</taxon>
        <taxon>Nematoda</taxon>
        <taxon>Chromadorea</taxon>
        <taxon>Rhabditida</taxon>
        <taxon>Tylenchina</taxon>
        <taxon>Tylenchomorpha</taxon>
        <taxon>Tylenchoidea</taxon>
        <taxon>Heteroderidae</taxon>
        <taxon>Heteroderinae</taxon>
        <taxon>Heterodera</taxon>
    </lineage>
</organism>
<evidence type="ECO:0000313" key="3">
    <source>
        <dbReference type="EMBL" id="KAL3107688.1"/>
    </source>
</evidence>
<feature type="transmembrane region" description="Helical" evidence="2">
    <location>
        <begin position="12"/>
        <end position="38"/>
    </location>
</feature>
<protein>
    <recommendedName>
        <fullName evidence="5">Gustatory receptor</fullName>
    </recommendedName>
</protein>
<feature type="transmembrane region" description="Helical" evidence="2">
    <location>
        <begin position="241"/>
        <end position="267"/>
    </location>
</feature>
<feature type="transmembrane region" description="Helical" evidence="2">
    <location>
        <begin position="126"/>
        <end position="145"/>
    </location>
</feature>
<dbReference type="InterPro" id="IPR004151">
    <property type="entry name" value="7TM_GPCR_serpentine_rcpt_Sre"/>
</dbReference>
<proteinExistence type="inferred from homology"/>
<feature type="transmembrane region" description="Helical" evidence="2">
    <location>
        <begin position="151"/>
        <end position="174"/>
    </location>
</feature>
<reference evidence="3 4" key="1">
    <citation type="submission" date="2024-10" db="EMBL/GenBank/DDBJ databases">
        <authorList>
            <person name="Kim D."/>
        </authorList>
    </citation>
    <scope>NUCLEOTIDE SEQUENCE [LARGE SCALE GENOMIC DNA]</scope>
    <source>
        <strain evidence="3">BH-2024</strain>
    </source>
</reference>
<feature type="transmembrane region" description="Helical" evidence="2">
    <location>
        <begin position="214"/>
        <end position="235"/>
    </location>
</feature>
<evidence type="ECO:0000256" key="2">
    <source>
        <dbReference type="SAM" id="Phobius"/>
    </source>
</evidence>
<keyword evidence="2" id="KW-0472">Membrane</keyword>